<evidence type="ECO:0000313" key="12">
    <source>
        <dbReference type="Proteomes" id="UP000516380"/>
    </source>
</evidence>
<feature type="transmembrane region" description="Helical" evidence="8">
    <location>
        <begin position="45"/>
        <end position="66"/>
    </location>
</feature>
<evidence type="ECO:0000259" key="10">
    <source>
        <dbReference type="PROSITE" id="PS51645"/>
    </source>
</evidence>
<dbReference type="InterPro" id="IPR036134">
    <property type="entry name" value="Crypto/Photolyase_FAD-like_sf"/>
</dbReference>
<evidence type="ECO:0000256" key="1">
    <source>
        <dbReference type="ARBA" id="ARBA00004141"/>
    </source>
</evidence>
<keyword evidence="6" id="KW-0285">Flavoprotein</keyword>
<dbReference type="Gene3D" id="1.25.40.80">
    <property type="match status" value="1"/>
</dbReference>
<proteinExistence type="inferred from homology"/>
<feature type="compositionally biased region" description="Low complexity" evidence="7">
    <location>
        <begin position="431"/>
        <end position="448"/>
    </location>
</feature>
<evidence type="ECO:0000256" key="6">
    <source>
        <dbReference type="PIRSR" id="PIRSR602081-1"/>
    </source>
</evidence>
<dbReference type="GO" id="GO:0016020">
    <property type="term" value="C:membrane"/>
    <property type="evidence" value="ECO:0007669"/>
    <property type="project" value="UniProtKB-SubCell"/>
</dbReference>
<dbReference type="PANTHER" id="PTHR11455:SF9">
    <property type="entry name" value="CRYPTOCHROME CIRCADIAN CLOCK 5 ISOFORM X1"/>
    <property type="match status" value="1"/>
</dbReference>
<evidence type="ECO:0000256" key="4">
    <source>
        <dbReference type="ARBA" id="ARBA00022989"/>
    </source>
</evidence>
<feature type="chain" id="PRO_5039620948" description="Photolyase/cryptochrome alpha/beta domain-containing protein" evidence="9">
    <location>
        <begin position="20"/>
        <end position="469"/>
    </location>
</feature>
<keyword evidence="9" id="KW-0732">Signal</keyword>
<dbReference type="PROSITE" id="PS51645">
    <property type="entry name" value="PHR_CRY_ALPHA_BETA"/>
    <property type="match status" value="1"/>
</dbReference>
<dbReference type="GO" id="GO:0003904">
    <property type="term" value="F:deoxyribodipyrimidine photo-lyase activity"/>
    <property type="evidence" value="ECO:0007669"/>
    <property type="project" value="TreeGrafter"/>
</dbReference>
<keyword evidence="4 8" id="KW-1133">Transmembrane helix</keyword>
<dbReference type="EMBL" id="AP023343">
    <property type="protein sequence ID" value="BCI90016.1"/>
    <property type="molecule type" value="Genomic_DNA"/>
</dbReference>
<feature type="binding site" evidence="6">
    <location>
        <position position="371"/>
    </location>
    <ligand>
        <name>FAD</name>
        <dbReference type="ChEBI" id="CHEBI:57692"/>
    </ligand>
</feature>
<dbReference type="GO" id="GO:0071949">
    <property type="term" value="F:FAD binding"/>
    <property type="evidence" value="ECO:0007669"/>
    <property type="project" value="TreeGrafter"/>
</dbReference>
<evidence type="ECO:0000256" key="5">
    <source>
        <dbReference type="ARBA" id="ARBA00023136"/>
    </source>
</evidence>
<evidence type="ECO:0000256" key="7">
    <source>
        <dbReference type="SAM" id="MobiDB-lite"/>
    </source>
</evidence>
<feature type="transmembrane region" description="Helical" evidence="8">
    <location>
        <begin position="78"/>
        <end position="99"/>
    </location>
</feature>
<evidence type="ECO:0000256" key="3">
    <source>
        <dbReference type="ARBA" id="ARBA00022692"/>
    </source>
</evidence>
<evidence type="ECO:0000313" key="11">
    <source>
        <dbReference type="EMBL" id="BCI90016.1"/>
    </source>
</evidence>
<dbReference type="InterPro" id="IPR014729">
    <property type="entry name" value="Rossmann-like_a/b/a_fold"/>
</dbReference>
<keyword evidence="5 8" id="KW-0472">Membrane</keyword>
<dbReference type="Proteomes" id="UP000516380">
    <property type="component" value="Chromosome"/>
</dbReference>
<evidence type="ECO:0000256" key="9">
    <source>
        <dbReference type="SAM" id="SignalP"/>
    </source>
</evidence>
<dbReference type="CDD" id="cd15904">
    <property type="entry name" value="TSPO_MBR"/>
    <property type="match status" value="1"/>
</dbReference>
<dbReference type="SUPFAM" id="SSF52425">
    <property type="entry name" value="Cryptochrome/photolyase, N-terminal domain"/>
    <property type="match status" value="1"/>
</dbReference>
<feature type="region of interest" description="Disordered" evidence="7">
    <location>
        <begin position="140"/>
        <end position="159"/>
    </location>
</feature>
<comment type="subcellular location">
    <subcellularLocation>
        <location evidence="1">Membrane</location>
        <topology evidence="1">Multi-pass membrane protein</topology>
    </subcellularLocation>
</comment>
<dbReference type="GO" id="GO:0003677">
    <property type="term" value="F:DNA binding"/>
    <property type="evidence" value="ECO:0007669"/>
    <property type="project" value="TreeGrafter"/>
</dbReference>
<dbReference type="InterPro" id="IPR038330">
    <property type="entry name" value="TspO/MBR-related_sf"/>
</dbReference>
<gene>
    <name evidence="11" type="ORF">NIIDMKKI_52220</name>
</gene>
<comment type="similarity">
    <text evidence="2">Belongs to the TspO/BZRP family.</text>
</comment>
<dbReference type="Pfam" id="PF03073">
    <property type="entry name" value="TspO_MBR"/>
    <property type="match status" value="1"/>
</dbReference>
<dbReference type="InterPro" id="IPR006050">
    <property type="entry name" value="DNA_photolyase_N"/>
</dbReference>
<dbReference type="SUPFAM" id="SSF48173">
    <property type="entry name" value="Cryptochrome/photolyase FAD-binding domain"/>
    <property type="match status" value="1"/>
</dbReference>
<accession>A0A7G1IG00</accession>
<sequence>MNKSTLAATGLAVTVAAGAGSIASPGSTAGWYARLRKPAYQPPSIAFPMVWTTLYGDIATSSAVALDRLRAAGHHDKARRYAAALGVNLVLNGAWSWLFFRFHKLGASALGAAVLATSSADLVRRTAQADRRAGLAMLPTRCGPRSPPHWPPTSGGSTADRPMARALLWFRRDLRLRDHPALAAAAADDEVLACFVLDPRLEASSGRRRLQYLGDSLRQLRSDLGGRLLVTRGRPEERIARIAKEIEASTVHISEDFAPFGRRRDERVRAALGSVPLVATGSSYLLSPGRVAKDDGTPYRVFTPFFRRWSELGWPSPARTGRDCARWLDPAQVPVEHCEIPDPGVPLDLAAGEAAALREWGAFVDDGLERYAQDRDRPDLDGTSRMSAHLRFGTIHPGPWSPPWTSAVPVPGVTCASWLFATFMPRFCTTTRPAPGATGTATTTASGPIREAGRNTSSRPGRPAKPGFH</sequence>
<feature type="region of interest" description="Disordered" evidence="7">
    <location>
        <begin position="431"/>
        <end position="469"/>
    </location>
</feature>
<dbReference type="Gene3D" id="1.20.1260.100">
    <property type="entry name" value="TspO/MBR protein"/>
    <property type="match status" value="1"/>
</dbReference>
<keyword evidence="12" id="KW-1185">Reference proteome</keyword>
<organism evidence="11 12">
    <name type="scientific">Mycobacterium kansasii</name>
    <dbReference type="NCBI Taxonomy" id="1768"/>
    <lineage>
        <taxon>Bacteria</taxon>
        <taxon>Bacillati</taxon>
        <taxon>Actinomycetota</taxon>
        <taxon>Actinomycetes</taxon>
        <taxon>Mycobacteriales</taxon>
        <taxon>Mycobacteriaceae</taxon>
        <taxon>Mycobacterium</taxon>
    </lineage>
</organism>
<feature type="domain" description="Photolyase/cryptochrome alpha/beta" evidence="10">
    <location>
        <begin position="164"/>
        <end position="285"/>
    </location>
</feature>
<comment type="cofactor">
    <cofactor evidence="6">
        <name>FAD</name>
        <dbReference type="ChEBI" id="CHEBI:57692"/>
    </cofactor>
    <text evidence="6">Binds 1 FAD per subunit.</text>
</comment>
<reference evidence="11 12" key="1">
    <citation type="submission" date="2020-07" db="EMBL/GenBank/DDBJ databases">
        <title>Mycobacterium kansasii (former subtype) with zoonotic potential isolated from diseased indoor pet cat, Japan.</title>
        <authorList>
            <person name="Fukano H."/>
            <person name="Terazono T."/>
            <person name="Hoshino Y."/>
        </authorList>
    </citation>
    <scope>NUCLEOTIDE SEQUENCE [LARGE SCALE GENOMIC DNA]</scope>
    <source>
        <strain evidence="11 12">Kuro-I</strain>
    </source>
</reference>
<evidence type="ECO:0000256" key="2">
    <source>
        <dbReference type="ARBA" id="ARBA00007524"/>
    </source>
</evidence>
<dbReference type="Gene3D" id="3.40.50.620">
    <property type="entry name" value="HUPs"/>
    <property type="match status" value="1"/>
</dbReference>
<keyword evidence="6" id="KW-0274">FAD</keyword>
<dbReference type="InterPro" id="IPR002081">
    <property type="entry name" value="Cryptochrome/DNA_photolyase_1"/>
</dbReference>
<keyword evidence="3 8" id="KW-0812">Transmembrane</keyword>
<feature type="signal peptide" evidence="9">
    <location>
        <begin position="1"/>
        <end position="19"/>
    </location>
</feature>
<name>A0A7G1IG00_MYCKA</name>
<dbReference type="AlphaFoldDB" id="A0A7G1IG00"/>
<feature type="binding site" evidence="6">
    <location>
        <begin position="383"/>
        <end position="387"/>
    </location>
    <ligand>
        <name>FAD</name>
        <dbReference type="ChEBI" id="CHEBI:57692"/>
    </ligand>
</feature>
<dbReference type="Pfam" id="PF00875">
    <property type="entry name" value="DNA_photolyase"/>
    <property type="match status" value="1"/>
</dbReference>
<dbReference type="InterPro" id="IPR036155">
    <property type="entry name" value="Crypto/Photolyase_N_sf"/>
</dbReference>
<protein>
    <recommendedName>
        <fullName evidence="10">Photolyase/cryptochrome alpha/beta domain-containing protein</fullName>
    </recommendedName>
</protein>
<dbReference type="InterPro" id="IPR004307">
    <property type="entry name" value="TspO_MBR"/>
</dbReference>
<dbReference type="PANTHER" id="PTHR11455">
    <property type="entry name" value="CRYPTOCHROME"/>
    <property type="match status" value="1"/>
</dbReference>
<dbReference type="GO" id="GO:0009416">
    <property type="term" value="P:response to light stimulus"/>
    <property type="evidence" value="ECO:0007669"/>
    <property type="project" value="TreeGrafter"/>
</dbReference>
<evidence type="ECO:0000256" key="8">
    <source>
        <dbReference type="SAM" id="Phobius"/>
    </source>
</evidence>